<comment type="cofactor">
    <cofactor evidence="1">
        <name>FAD</name>
        <dbReference type="ChEBI" id="CHEBI:57692"/>
    </cofactor>
</comment>
<dbReference type="InterPro" id="IPR006058">
    <property type="entry name" value="2Fe2S_fd_BS"/>
</dbReference>
<keyword evidence="15" id="KW-1185">Reference proteome</keyword>
<comment type="cofactor">
    <cofactor evidence="10">
        <name>[2Fe-2S] cluster</name>
        <dbReference type="ChEBI" id="CHEBI:190135"/>
    </cofactor>
</comment>
<dbReference type="Proteomes" id="UP001201273">
    <property type="component" value="Unassembled WGS sequence"/>
</dbReference>
<dbReference type="PRINTS" id="PR00410">
    <property type="entry name" value="PHEHYDRXLASE"/>
</dbReference>
<dbReference type="PROSITE" id="PS51384">
    <property type="entry name" value="FAD_FR"/>
    <property type="match status" value="1"/>
</dbReference>
<dbReference type="CDD" id="cd00207">
    <property type="entry name" value="fer2"/>
    <property type="match status" value="1"/>
</dbReference>
<keyword evidence="6" id="KW-0560">Oxidoreductase</keyword>
<evidence type="ECO:0000256" key="1">
    <source>
        <dbReference type="ARBA" id="ARBA00001974"/>
    </source>
</evidence>
<accession>A0ABS8WA04</accession>
<sequence length="335" mass="37007">MEQEAICKDVQTDIEGVKTFVFECKKKLKYMPGQFITLVLPTEDGDILRSYTLSSAPNHTSVFSITVRAVPYGTGSNWLHNNLQPGMPIFFSGAYGKFIPAEYEDNKLLLMAAGSGITPHLATLRHWRNQAKKVNAHLIFSVRSPSQIIEQQELLALVRQINGLTLTIIPEDVTGQAWHGVSGRIDPLWLNAMVRNVHERVVFVCGPAPYMRAIKEYLMSIDFDLTRYHEEAFISPMPISHQQVSTNTPTYSVNFIKSGVKATTSGNESLLELAEKAGVAVKNACRSGICGACRTLKKEGHVNMQDLGGILPDEVNQGMVLLCCSQPTSDVVLDI</sequence>
<dbReference type="SUPFAM" id="SSF54292">
    <property type="entry name" value="2Fe-2S ferredoxin-like"/>
    <property type="match status" value="1"/>
</dbReference>
<evidence type="ECO:0000256" key="10">
    <source>
        <dbReference type="ARBA" id="ARBA00034078"/>
    </source>
</evidence>
<protein>
    <submittedName>
        <fullName evidence="14">Iron-sulfur cluster-binding domain-containing protein</fullName>
    </submittedName>
</protein>
<dbReference type="SUPFAM" id="SSF52343">
    <property type="entry name" value="Ferredoxin reductase-like, C-terminal NADP-linked domain"/>
    <property type="match status" value="1"/>
</dbReference>
<evidence type="ECO:0000256" key="11">
    <source>
        <dbReference type="ARBA" id="ARBA00061434"/>
    </source>
</evidence>
<dbReference type="InterPro" id="IPR017938">
    <property type="entry name" value="Riboflavin_synthase-like_b-brl"/>
</dbReference>
<dbReference type="EMBL" id="JAIMJA010000008">
    <property type="protein sequence ID" value="MCE2595058.1"/>
    <property type="molecule type" value="Genomic_DNA"/>
</dbReference>
<keyword evidence="9" id="KW-0830">Ubiquinone</keyword>
<name>A0ABS8WA04_9GAMM</name>
<dbReference type="Gene3D" id="3.10.20.30">
    <property type="match status" value="1"/>
</dbReference>
<comment type="caution">
    <text evidence="14">The sequence shown here is derived from an EMBL/GenBank/DDBJ whole genome shotgun (WGS) entry which is preliminary data.</text>
</comment>
<dbReference type="InterPro" id="IPR012675">
    <property type="entry name" value="Beta-grasp_dom_sf"/>
</dbReference>
<dbReference type="Pfam" id="PF00970">
    <property type="entry name" value="FAD_binding_6"/>
    <property type="match status" value="1"/>
</dbReference>
<evidence type="ECO:0000313" key="14">
    <source>
        <dbReference type="EMBL" id="MCE2595058.1"/>
    </source>
</evidence>
<evidence type="ECO:0000313" key="15">
    <source>
        <dbReference type="Proteomes" id="UP001201273"/>
    </source>
</evidence>
<proteinExistence type="inferred from homology"/>
<dbReference type="InterPro" id="IPR001041">
    <property type="entry name" value="2Fe-2S_ferredoxin-type"/>
</dbReference>
<keyword evidence="7" id="KW-0408">Iron</keyword>
<evidence type="ECO:0000256" key="5">
    <source>
        <dbReference type="ARBA" id="ARBA00022827"/>
    </source>
</evidence>
<dbReference type="PANTHER" id="PTHR47354">
    <property type="entry name" value="NADH OXIDOREDUCTASE HCR"/>
    <property type="match status" value="1"/>
</dbReference>
<dbReference type="InterPro" id="IPR001433">
    <property type="entry name" value="OxRdtase_FAD/NAD-bd"/>
</dbReference>
<evidence type="ECO:0000256" key="9">
    <source>
        <dbReference type="ARBA" id="ARBA00023075"/>
    </source>
</evidence>
<feature type="domain" description="2Fe-2S ferredoxin-type" evidence="12">
    <location>
        <begin position="251"/>
        <end position="335"/>
    </location>
</feature>
<dbReference type="InterPro" id="IPR039261">
    <property type="entry name" value="FNR_nucleotide-bd"/>
</dbReference>
<evidence type="ECO:0000256" key="7">
    <source>
        <dbReference type="ARBA" id="ARBA00023004"/>
    </source>
</evidence>
<dbReference type="Gene3D" id="2.40.30.10">
    <property type="entry name" value="Translation factors"/>
    <property type="match status" value="1"/>
</dbReference>
<gene>
    <name evidence="14" type="ORF">K6Y31_09535</name>
</gene>
<evidence type="ECO:0000256" key="8">
    <source>
        <dbReference type="ARBA" id="ARBA00023014"/>
    </source>
</evidence>
<dbReference type="InterPro" id="IPR017927">
    <property type="entry name" value="FAD-bd_FR_type"/>
</dbReference>
<keyword evidence="5" id="KW-0274">FAD</keyword>
<dbReference type="Pfam" id="PF00111">
    <property type="entry name" value="Fer2"/>
    <property type="match status" value="1"/>
</dbReference>
<dbReference type="PROSITE" id="PS00197">
    <property type="entry name" value="2FE2S_FER_1"/>
    <property type="match status" value="1"/>
</dbReference>
<dbReference type="Pfam" id="PF00175">
    <property type="entry name" value="NAD_binding_1"/>
    <property type="match status" value="1"/>
</dbReference>
<dbReference type="PROSITE" id="PS51085">
    <property type="entry name" value="2FE2S_FER_2"/>
    <property type="match status" value="1"/>
</dbReference>
<dbReference type="Gene3D" id="3.40.50.80">
    <property type="entry name" value="Nucleotide-binding domain of ferredoxin-NADP reductase (FNR) module"/>
    <property type="match status" value="1"/>
</dbReference>
<dbReference type="SUPFAM" id="SSF63380">
    <property type="entry name" value="Riboflavin synthase domain-like"/>
    <property type="match status" value="1"/>
</dbReference>
<dbReference type="InterPro" id="IPR050415">
    <property type="entry name" value="MRET"/>
</dbReference>
<organism evidence="14 15">
    <name type="scientific">Motilimonas cestriensis</name>
    <dbReference type="NCBI Taxonomy" id="2742685"/>
    <lineage>
        <taxon>Bacteria</taxon>
        <taxon>Pseudomonadati</taxon>
        <taxon>Pseudomonadota</taxon>
        <taxon>Gammaproteobacteria</taxon>
        <taxon>Alteromonadales</taxon>
        <taxon>Alteromonadales genera incertae sedis</taxon>
        <taxon>Motilimonas</taxon>
    </lineage>
</organism>
<evidence type="ECO:0000259" key="13">
    <source>
        <dbReference type="PROSITE" id="PS51384"/>
    </source>
</evidence>
<evidence type="ECO:0000259" key="12">
    <source>
        <dbReference type="PROSITE" id="PS51085"/>
    </source>
</evidence>
<keyword evidence="8" id="KW-0411">Iron-sulfur</keyword>
<reference evidence="14 15" key="1">
    <citation type="journal article" date="2022" name="Environ. Microbiol. Rep.">
        <title>Eco-phylogenetic analyses reveal divergent evolution of vitamin B12 metabolism in the marine bacterial family 'Psychromonadaceae'.</title>
        <authorList>
            <person name="Jin X."/>
            <person name="Yang Y."/>
            <person name="Cao H."/>
            <person name="Gao B."/>
            <person name="Zhao Z."/>
        </authorList>
    </citation>
    <scope>NUCLEOTIDE SEQUENCE [LARGE SCALE GENOMIC DNA]</scope>
    <source>
        <strain evidence="14 15">MKS20</strain>
    </source>
</reference>
<keyword evidence="3" id="KW-0001">2Fe-2S</keyword>
<feature type="domain" description="FAD-binding FR-type" evidence="13">
    <location>
        <begin position="1"/>
        <end position="101"/>
    </location>
</feature>
<dbReference type="InterPro" id="IPR008333">
    <property type="entry name" value="Cbr1-like_FAD-bd_dom"/>
</dbReference>
<dbReference type="RefSeq" id="WP_233052559.1">
    <property type="nucleotide sequence ID" value="NZ_JAIMJA010000008.1"/>
</dbReference>
<dbReference type="InterPro" id="IPR036010">
    <property type="entry name" value="2Fe-2S_ferredoxin-like_sf"/>
</dbReference>
<keyword evidence="2" id="KW-0285">Flavoprotein</keyword>
<evidence type="ECO:0000256" key="6">
    <source>
        <dbReference type="ARBA" id="ARBA00023002"/>
    </source>
</evidence>
<evidence type="ECO:0000256" key="2">
    <source>
        <dbReference type="ARBA" id="ARBA00022630"/>
    </source>
</evidence>
<keyword evidence="4" id="KW-0479">Metal-binding</keyword>
<comment type="similarity">
    <text evidence="11">In the N-terminal section; belongs to the FAD-binding oxidoreductase type 6 family.</text>
</comment>
<evidence type="ECO:0000256" key="4">
    <source>
        <dbReference type="ARBA" id="ARBA00022723"/>
    </source>
</evidence>
<dbReference type="PANTHER" id="PTHR47354:SF6">
    <property type="entry name" value="NADH OXIDOREDUCTASE HCR"/>
    <property type="match status" value="1"/>
</dbReference>
<evidence type="ECO:0000256" key="3">
    <source>
        <dbReference type="ARBA" id="ARBA00022714"/>
    </source>
</evidence>